<keyword evidence="2" id="KW-1185">Reference proteome</keyword>
<organism evidence="1 2">
    <name type="scientific">Araneus ventricosus</name>
    <name type="common">Orbweaver spider</name>
    <name type="synonym">Epeira ventricosa</name>
    <dbReference type="NCBI Taxonomy" id="182803"/>
    <lineage>
        <taxon>Eukaryota</taxon>
        <taxon>Metazoa</taxon>
        <taxon>Ecdysozoa</taxon>
        <taxon>Arthropoda</taxon>
        <taxon>Chelicerata</taxon>
        <taxon>Arachnida</taxon>
        <taxon>Araneae</taxon>
        <taxon>Araneomorphae</taxon>
        <taxon>Entelegynae</taxon>
        <taxon>Araneoidea</taxon>
        <taxon>Araneidae</taxon>
        <taxon>Araneus</taxon>
    </lineage>
</organism>
<dbReference type="EMBL" id="BGPR01000583">
    <property type="protein sequence ID" value="GBM27367.1"/>
    <property type="molecule type" value="Genomic_DNA"/>
</dbReference>
<accession>A0A4Y2EEZ8</accession>
<sequence length="114" mass="13040">MGSIYLKNIILRKSRDWVSTEPPSIVIFDGYPEETTAKNKEQNRRASRHSSCDIAFEENTVCITAREEFLGNKTNKEIDTGAGIGTSKSWTECYNSGTRCRCRYGNDSHKQNYY</sequence>
<protein>
    <submittedName>
        <fullName evidence="1">Uncharacterized protein</fullName>
    </submittedName>
</protein>
<comment type="caution">
    <text evidence="1">The sequence shown here is derived from an EMBL/GenBank/DDBJ whole genome shotgun (WGS) entry which is preliminary data.</text>
</comment>
<dbReference type="AlphaFoldDB" id="A0A4Y2EEZ8"/>
<name>A0A4Y2EEZ8_ARAVE</name>
<proteinExistence type="predicted"/>
<dbReference type="Proteomes" id="UP000499080">
    <property type="component" value="Unassembled WGS sequence"/>
</dbReference>
<dbReference type="OrthoDB" id="6782535at2759"/>
<evidence type="ECO:0000313" key="2">
    <source>
        <dbReference type="Proteomes" id="UP000499080"/>
    </source>
</evidence>
<gene>
    <name evidence="1" type="ORF">AVEN_120954_1</name>
</gene>
<evidence type="ECO:0000313" key="1">
    <source>
        <dbReference type="EMBL" id="GBM27367.1"/>
    </source>
</evidence>
<reference evidence="1 2" key="1">
    <citation type="journal article" date="2019" name="Sci. Rep.">
        <title>Orb-weaving spider Araneus ventricosus genome elucidates the spidroin gene catalogue.</title>
        <authorList>
            <person name="Kono N."/>
            <person name="Nakamura H."/>
            <person name="Ohtoshi R."/>
            <person name="Moran D.A.P."/>
            <person name="Shinohara A."/>
            <person name="Yoshida Y."/>
            <person name="Fujiwara M."/>
            <person name="Mori M."/>
            <person name="Tomita M."/>
            <person name="Arakawa K."/>
        </authorList>
    </citation>
    <scope>NUCLEOTIDE SEQUENCE [LARGE SCALE GENOMIC DNA]</scope>
</reference>